<evidence type="ECO:0000313" key="7">
    <source>
        <dbReference type="EMBL" id="CAB4187221.1"/>
    </source>
</evidence>
<dbReference type="EMBL" id="LR797463">
    <property type="protein sequence ID" value="CAB4218479.1"/>
    <property type="molecule type" value="Genomic_DNA"/>
</dbReference>
<evidence type="ECO:0008006" key="12">
    <source>
        <dbReference type="Google" id="ProtNLM"/>
    </source>
</evidence>
<feature type="compositionally biased region" description="Polar residues" evidence="1">
    <location>
        <begin position="20"/>
        <end position="31"/>
    </location>
</feature>
<evidence type="ECO:0000313" key="2">
    <source>
        <dbReference type="EMBL" id="CAB4146532.1"/>
    </source>
</evidence>
<sequence length="321" mass="33483">MASLFSSPKAPKPMDAGAVGQQQQGENTRSAFQGAAFNRINQSGPFGSVSYNQSGTDAQGNPIFSQQTSLDPNELAYRDQQRSTAFGGYGQGLAGLSGSADRFGGAADQLMDTGQQRLGAFGTPGNLSSQGAFDRAYSTASANMEPRMARSTAAAENRLRNQGLDPTSEAYKSQMNDLALQQNESRNDLSTKLQGQLFNQDLQGRQQNYNEAAGLYGLGAQAGQTELQAAQGLGSLGRSGMVDAATAPGVSDYAQVNTGGPVDYAGLNTSAFNQQNEQYKQQMAQRNAMIGGLAGIGGSILTAPMGGGMSVGGNLAQRLFR</sequence>
<dbReference type="EMBL" id="LR798397">
    <property type="protein sequence ID" value="CAB5229107.1"/>
    <property type="molecule type" value="Genomic_DNA"/>
</dbReference>
<feature type="region of interest" description="Disordered" evidence="1">
    <location>
        <begin position="1"/>
        <end position="34"/>
    </location>
</feature>
<dbReference type="EMBL" id="LR797405">
    <property type="protein sequence ID" value="CAB4213984.1"/>
    <property type="molecule type" value="Genomic_DNA"/>
</dbReference>
<dbReference type="EMBL" id="LR796953">
    <property type="protein sequence ID" value="CAB4177799.1"/>
    <property type="molecule type" value="Genomic_DNA"/>
</dbReference>
<protein>
    <recommendedName>
        <fullName evidence="12">Intramolecular chaperone auto-processing domain containing protein</fullName>
    </recommendedName>
</protein>
<feature type="region of interest" description="Disordered" evidence="1">
    <location>
        <begin position="46"/>
        <end position="67"/>
    </location>
</feature>
<evidence type="ECO:0000313" key="10">
    <source>
        <dbReference type="EMBL" id="CAB4218479.1"/>
    </source>
</evidence>
<evidence type="ECO:0000313" key="9">
    <source>
        <dbReference type="EMBL" id="CAB4213984.1"/>
    </source>
</evidence>
<evidence type="ECO:0000313" key="3">
    <source>
        <dbReference type="EMBL" id="CAB4164234.1"/>
    </source>
</evidence>
<evidence type="ECO:0000256" key="1">
    <source>
        <dbReference type="SAM" id="MobiDB-lite"/>
    </source>
</evidence>
<evidence type="ECO:0000313" key="11">
    <source>
        <dbReference type="EMBL" id="CAB5229107.1"/>
    </source>
</evidence>
<dbReference type="EMBL" id="LR797102">
    <property type="protein sequence ID" value="CAB4187221.1"/>
    <property type="molecule type" value="Genomic_DNA"/>
</dbReference>
<name>A0A6J5P9N3_9CAUD</name>
<evidence type="ECO:0000313" key="8">
    <source>
        <dbReference type="EMBL" id="CAB4200609.1"/>
    </source>
</evidence>
<organism evidence="3">
    <name type="scientific">uncultured Caudovirales phage</name>
    <dbReference type="NCBI Taxonomy" id="2100421"/>
    <lineage>
        <taxon>Viruses</taxon>
        <taxon>Duplodnaviria</taxon>
        <taxon>Heunggongvirae</taxon>
        <taxon>Uroviricota</taxon>
        <taxon>Caudoviricetes</taxon>
        <taxon>Peduoviridae</taxon>
        <taxon>Maltschvirus</taxon>
        <taxon>Maltschvirus maltsch</taxon>
    </lineage>
</organism>
<proteinExistence type="predicted"/>
<reference evidence="3" key="1">
    <citation type="submission" date="2020-04" db="EMBL/GenBank/DDBJ databases">
        <authorList>
            <person name="Chiriac C."/>
            <person name="Salcher M."/>
            <person name="Ghai R."/>
            <person name="Kavagutti S V."/>
        </authorList>
    </citation>
    <scope>NUCLEOTIDE SEQUENCE</scope>
</reference>
<accession>A0A6J5P9N3</accession>
<evidence type="ECO:0000313" key="6">
    <source>
        <dbReference type="EMBL" id="CAB4183905.1"/>
    </source>
</evidence>
<evidence type="ECO:0000313" key="4">
    <source>
        <dbReference type="EMBL" id="CAB4172346.1"/>
    </source>
</evidence>
<dbReference type="EMBL" id="LR796881">
    <property type="protein sequence ID" value="CAB4172346.1"/>
    <property type="molecule type" value="Genomic_DNA"/>
</dbReference>
<dbReference type="EMBL" id="LR797060">
    <property type="protein sequence ID" value="CAB4183905.1"/>
    <property type="molecule type" value="Genomic_DNA"/>
</dbReference>
<dbReference type="EMBL" id="LR796763">
    <property type="protein sequence ID" value="CAB4164234.1"/>
    <property type="molecule type" value="Genomic_DNA"/>
</dbReference>
<evidence type="ECO:0000313" key="5">
    <source>
        <dbReference type="EMBL" id="CAB4177799.1"/>
    </source>
</evidence>
<gene>
    <name evidence="5" type="ORF">UFOVP1006_56</name>
    <name evidence="6" type="ORF">UFOVP1096_24</name>
    <name evidence="7" type="ORF">UFOVP1157_3</name>
    <name evidence="8" type="ORF">UFOVP1347_53</name>
    <name evidence="9" type="ORF">UFOVP1455_15</name>
    <name evidence="11" type="ORF">UFOVP1543_15</name>
    <name evidence="10" type="ORF">UFOVP1606_27</name>
    <name evidence="2" type="ORF">UFOVP497_32</name>
    <name evidence="3" type="ORF">UFOVP834_8</name>
    <name evidence="4" type="ORF">UFOVP922_3</name>
</gene>
<dbReference type="EMBL" id="LR796470">
    <property type="protein sequence ID" value="CAB4146532.1"/>
    <property type="molecule type" value="Genomic_DNA"/>
</dbReference>
<dbReference type="EMBL" id="LR797307">
    <property type="protein sequence ID" value="CAB4200609.1"/>
    <property type="molecule type" value="Genomic_DNA"/>
</dbReference>